<evidence type="ECO:0000256" key="5">
    <source>
        <dbReference type="ARBA" id="ARBA00023136"/>
    </source>
</evidence>
<dbReference type="PANTHER" id="PTHR40277:SF1">
    <property type="entry name" value="BLL5419 PROTEIN"/>
    <property type="match status" value="1"/>
</dbReference>
<evidence type="ECO:0000256" key="6">
    <source>
        <dbReference type="SAM" id="Phobius"/>
    </source>
</evidence>
<protein>
    <recommendedName>
        <fullName evidence="9">Flippase-like domain-containing protein</fullName>
    </recommendedName>
</protein>
<keyword evidence="5 6" id="KW-0472">Membrane</keyword>
<feature type="transmembrane region" description="Helical" evidence="6">
    <location>
        <begin position="78"/>
        <end position="99"/>
    </location>
</feature>
<proteinExistence type="predicted"/>
<keyword evidence="4 6" id="KW-1133">Transmembrane helix</keyword>
<evidence type="ECO:0000256" key="1">
    <source>
        <dbReference type="ARBA" id="ARBA00004651"/>
    </source>
</evidence>
<feature type="transmembrane region" description="Helical" evidence="6">
    <location>
        <begin position="189"/>
        <end position="209"/>
    </location>
</feature>
<feature type="transmembrane region" description="Helical" evidence="6">
    <location>
        <begin position="9"/>
        <end position="27"/>
    </location>
</feature>
<accession>A0A1F6GUP2</accession>
<evidence type="ECO:0000313" key="7">
    <source>
        <dbReference type="EMBL" id="OGH01818.1"/>
    </source>
</evidence>
<feature type="transmembrane region" description="Helical" evidence="6">
    <location>
        <begin position="158"/>
        <end position="183"/>
    </location>
</feature>
<feature type="transmembrane region" description="Helical" evidence="6">
    <location>
        <begin position="119"/>
        <end position="146"/>
    </location>
</feature>
<keyword evidence="2" id="KW-1003">Cell membrane</keyword>
<comment type="caution">
    <text evidence="7">The sequence shown here is derived from an EMBL/GenBank/DDBJ whole genome shotgun (WGS) entry which is preliminary data.</text>
</comment>
<dbReference type="Pfam" id="PF03706">
    <property type="entry name" value="LPG_synthase_TM"/>
    <property type="match status" value="1"/>
</dbReference>
<reference evidence="7 8" key="1">
    <citation type="journal article" date="2016" name="Nat. Commun.">
        <title>Thousands of microbial genomes shed light on interconnected biogeochemical processes in an aquifer system.</title>
        <authorList>
            <person name="Anantharaman K."/>
            <person name="Brown C.T."/>
            <person name="Hug L.A."/>
            <person name="Sharon I."/>
            <person name="Castelle C.J."/>
            <person name="Probst A.J."/>
            <person name="Thomas B.C."/>
            <person name="Singh A."/>
            <person name="Wilkins M.J."/>
            <person name="Karaoz U."/>
            <person name="Brodie E.L."/>
            <person name="Williams K.H."/>
            <person name="Hubbard S.S."/>
            <person name="Banfield J.F."/>
        </authorList>
    </citation>
    <scope>NUCLEOTIDE SEQUENCE [LARGE SCALE GENOMIC DNA]</scope>
</reference>
<evidence type="ECO:0000256" key="3">
    <source>
        <dbReference type="ARBA" id="ARBA00022692"/>
    </source>
</evidence>
<feature type="transmembrane region" description="Helical" evidence="6">
    <location>
        <begin position="221"/>
        <end position="246"/>
    </location>
</feature>
<name>A0A1F6GUP2_9PROT</name>
<dbReference type="PANTHER" id="PTHR40277">
    <property type="entry name" value="BLL5419 PROTEIN"/>
    <property type="match status" value="1"/>
</dbReference>
<dbReference type="EMBL" id="MFNF01000028">
    <property type="protein sequence ID" value="OGH01818.1"/>
    <property type="molecule type" value="Genomic_DNA"/>
</dbReference>
<evidence type="ECO:0000256" key="4">
    <source>
        <dbReference type="ARBA" id="ARBA00022989"/>
    </source>
</evidence>
<dbReference type="AlphaFoldDB" id="A0A1F6GUP2"/>
<dbReference type="Proteomes" id="UP000177583">
    <property type="component" value="Unassembled WGS sequence"/>
</dbReference>
<gene>
    <name evidence="7" type="ORF">A2557_01885</name>
</gene>
<keyword evidence="3 6" id="KW-0812">Transmembrane</keyword>
<comment type="subcellular location">
    <subcellularLocation>
        <location evidence="1">Cell membrane</location>
        <topology evidence="1">Multi-pass membrane protein</topology>
    </subcellularLocation>
</comment>
<evidence type="ECO:0008006" key="9">
    <source>
        <dbReference type="Google" id="ProtNLM"/>
    </source>
</evidence>
<organism evidence="7 8">
    <name type="scientific">Candidatus Lambdaproteobacteria bacterium RIFOXYD2_FULL_56_26</name>
    <dbReference type="NCBI Taxonomy" id="1817773"/>
    <lineage>
        <taxon>Bacteria</taxon>
        <taxon>Pseudomonadati</taxon>
        <taxon>Pseudomonadota</taxon>
        <taxon>Candidatus Lambdaproteobacteria</taxon>
    </lineage>
</organism>
<evidence type="ECO:0000313" key="8">
    <source>
        <dbReference type="Proteomes" id="UP000177583"/>
    </source>
</evidence>
<feature type="transmembrane region" description="Helical" evidence="6">
    <location>
        <begin position="297"/>
        <end position="318"/>
    </location>
</feature>
<sequence length="341" mass="37327">MRTFPFKKALWFLLKLAFLVGIFWYLLHSEMLHLELLLRLAQKPAAVLGQLVLLFGLLYFPVFLRLKVLLEAADYRMSFGSAVWIGWISLFFSTFLPGTVTADAIKIYLVLRENPGRSIAPMLAVMTVDHVFALVIAILISAVAVASNLDFFGQDPTLTLLAQAVVLLFVGLAVVWILLSIPFKKQDPVLWILGKLPATGGLSSVYLTFRQLAKNRRAMAKSLLLSSVSSLGLLCSYGLLIEFIGLSQPHTGTLLWVISLADLSTAVPIGPSGLGVGHVTFEYFFQLAGLQGGADTFNLHTILRLIVCFFGAVPYLLYRRSAGLAGELPALSPTQTDSQLP</sequence>
<dbReference type="GO" id="GO:0005886">
    <property type="term" value="C:plasma membrane"/>
    <property type="evidence" value="ECO:0007669"/>
    <property type="project" value="UniProtKB-SubCell"/>
</dbReference>
<feature type="transmembrane region" description="Helical" evidence="6">
    <location>
        <begin position="47"/>
        <end position="66"/>
    </location>
</feature>
<evidence type="ECO:0000256" key="2">
    <source>
        <dbReference type="ARBA" id="ARBA00022475"/>
    </source>
</evidence>
<dbReference type="InterPro" id="IPR022791">
    <property type="entry name" value="L-PG_synthase/AglD"/>
</dbReference>